<dbReference type="EMBL" id="JJPR01000151">
    <property type="protein sequence ID" value="KKG82795.1"/>
    <property type="molecule type" value="Genomic_DNA"/>
</dbReference>
<dbReference type="Proteomes" id="UP000034387">
    <property type="component" value="Unassembled WGS sequence"/>
</dbReference>
<reference evidence="5 9" key="2">
    <citation type="journal article" date="2020" name="Environ. Microbiol. Rep.">
        <title>Redox cycling of Fe(II) and Fe(III) in magnetite accelerates aceticlastic methanogenesis by Methanosarcina mazei.</title>
        <authorList>
            <person name="Wang H."/>
            <person name="Byrne J.M."/>
            <person name="Liu P."/>
            <person name="Liu J."/>
            <person name="Dong X."/>
            <person name="Lu Y."/>
        </authorList>
    </citation>
    <scope>NUCLEOTIDE SEQUENCE [LARGE SCALE GENOMIC DNA]</scope>
    <source>
        <strain evidence="5">Zm-15</strain>
        <strain evidence="9">zm-15</strain>
    </source>
</reference>
<proteinExistence type="predicted"/>
<sequence>MLTTQGVPEFCYITIIGLILFMIFKEVLSQSKFWRKDLESSSNMVILPLLISFSAIVAYKIAEIL</sequence>
<evidence type="ECO:0000313" key="5">
    <source>
        <dbReference type="EMBL" id="QIB91147.1"/>
    </source>
</evidence>
<organism evidence="3 7">
    <name type="scientific">Methanosarcina mazei</name>
    <name type="common">Methanosarcina frisia</name>
    <dbReference type="NCBI Taxonomy" id="2209"/>
    <lineage>
        <taxon>Archaea</taxon>
        <taxon>Methanobacteriati</taxon>
        <taxon>Methanobacteriota</taxon>
        <taxon>Stenosarchaea group</taxon>
        <taxon>Methanomicrobia</taxon>
        <taxon>Methanosarcinales</taxon>
        <taxon>Methanosarcinaceae</taxon>
        <taxon>Methanosarcina</taxon>
    </lineage>
</organism>
<name>A0A0F8ICZ0_METMZ</name>
<gene>
    <name evidence="4" type="ORF">DU42_04390</name>
    <name evidence="2" type="ORF">DU57_02905</name>
    <name evidence="3" type="ORF">DU59_05550</name>
    <name evidence="5" type="ORF">FQU78_08860</name>
</gene>
<keyword evidence="1" id="KW-0472">Membrane</keyword>
<feature type="transmembrane region" description="Helical" evidence="1">
    <location>
        <begin position="45"/>
        <end position="62"/>
    </location>
</feature>
<dbReference type="EMBL" id="CP042908">
    <property type="protein sequence ID" value="QIB91147.1"/>
    <property type="molecule type" value="Genomic_DNA"/>
</dbReference>
<keyword evidence="1" id="KW-0812">Transmembrane</keyword>
<dbReference type="EMBL" id="JJPX01000004">
    <property type="protein sequence ID" value="KKH14830.1"/>
    <property type="molecule type" value="Genomic_DNA"/>
</dbReference>
<dbReference type="Proteomes" id="UP000034950">
    <property type="component" value="Unassembled WGS sequence"/>
</dbReference>
<dbReference type="PATRIC" id="fig|2209.44.peg.648"/>
<feature type="transmembrane region" description="Helical" evidence="1">
    <location>
        <begin position="6"/>
        <end position="24"/>
    </location>
</feature>
<dbReference type="Proteomes" id="UP000467371">
    <property type="component" value="Chromosome"/>
</dbReference>
<evidence type="ECO:0000313" key="7">
    <source>
        <dbReference type="Proteomes" id="UP000034409"/>
    </source>
</evidence>
<keyword evidence="1" id="KW-1133">Transmembrane helix</keyword>
<evidence type="ECO:0000313" key="9">
    <source>
        <dbReference type="Proteomes" id="UP000467371"/>
    </source>
</evidence>
<reference evidence="6 7" key="1">
    <citation type="journal article" date="2015" name="ISME J.">
        <title>Genomic and phenotypic differentiation among Methanosarcina mazei populations from Columbia River sediment.</title>
        <authorList>
            <person name="Youngblut N.D."/>
            <person name="Wirth J.S."/>
            <person name="Henriksen J.R."/>
            <person name="Smith M."/>
            <person name="Simon H."/>
            <person name="Metcalf W.W."/>
            <person name="Whitaker R.J."/>
        </authorList>
    </citation>
    <scope>NUCLEOTIDE SEQUENCE [LARGE SCALE GENOMIC DNA]</scope>
    <source>
        <strain evidence="2 8">3.H.A.2.6</strain>
        <strain evidence="3 7">3.H.A.2.8</strain>
        <strain evidence="4 6">3.H.M.2.7</strain>
    </source>
</reference>
<dbReference type="Proteomes" id="UP000034409">
    <property type="component" value="Unassembled WGS sequence"/>
</dbReference>
<evidence type="ECO:0000313" key="6">
    <source>
        <dbReference type="Proteomes" id="UP000034387"/>
    </source>
</evidence>
<evidence type="ECO:0000313" key="8">
    <source>
        <dbReference type="Proteomes" id="UP000034950"/>
    </source>
</evidence>
<evidence type="ECO:0000256" key="1">
    <source>
        <dbReference type="SAM" id="Phobius"/>
    </source>
</evidence>
<dbReference type="AlphaFoldDB" id="A0A0F8ICZ0"/>
<accession>A0A0F8ICZ0</accession>
<evidence type="ECO:0000313" key="4">
    <source>
        <dbReference type="EMBL" id="KKH14830.1"/>
    </source>
</evidence>
<dbReference type="EMBL" id="JJPS01000179">
    <property type="protein sequence ID" value="KKG86961.1"/>
    <property type="molecule type" value="Genomic_DNA"/>
</dbReference>
<protein>
    <submittedName>
        <fullName evidence="3">Uncharacterized protein</fullName>
    </submittedName>
</protein>
<evidence type="ECO:0000313" key="3">
    <source>
        <dbReference type="EMBL" id="KKG86961.1"/>
    </source>
</evidence>
<evidence type="ECO:0000313" key="2">
    <source>
        <dbReference type="EMBL" id="KKG82795.1"/>
    </source>
</evidence>